<dbReference type="PANTHER" id="PTHR42747:SF4">
    <property type="entry name" value="BLR1330 PROTEIN"/>
    <property type="match status" value="1"/>
</dbReference>
<name>A0A0C1YI03_9BURK</name>
<comment type="similarity">
    <text evidence="1">Belongs to the nitronate monooxygenase family. NMO class I subfamily.</text>
</comment>
<evidence type="ECO:0000256" key="3">
    <source>
        <dbReference type="ARBA" id="ARBA00022643"/>
    </source>
</evidence>
<keyword evidence="3" id="KW-0288">FMN</keyword>
<keyword evidence="7" id="KW-1185">Reference proteome</keyword>
<evidence type="ECO:0000256" key="2">
    <source>
        <dbReference type="ARBA" id="ARBA00022630"/>
    </source>
</evidence>
<dbReference type="Gene3D" id="3.20.20.70">
    <property type="entry name" value="Aldolase class I"/>
    <property type="match status" value="1"/>
</dbReference>
<evidence type="ECO:0000256" key="5">
    <source>
        <dbReference type="ARBA" id="ARBA00023033"/>
    </source>
</evidence>
<keyword evidence="6" id="KW-0223">Dioxygenase</keyword>
<dbReference type="GO" id="GO:0051213">
    <property type="term" value="F:dioxygenase activity"/>
    <property type="evidence" value="ECO:0007669"/>
    <property type="project" value="UniProtKB-KW"/>
</dbReference>
<dbReference type="SUPFAM" id="SSF51412">
    <property type="entry name" value="Inosine monophosphate dehydrogenase (IMPDH)"/>
    <property type="match status" value="1"/>
</dbReference>
<dbReference type="Proteomes" id="UP000031572">
    <property type="component" value="Unassembled WGS sequence"/>
</dbReference>
<dbReference type="AlphaFoldDB" id="A0A0C1YI03"/>
<comment type="caution">
    <text evidence="6">The sequence shown here is derived from an EMBL/GenBank/DDBJ whole genome shotgun (WGS) entry which is preliminary data.</text>
</comment>
<keyword evidence="4" id="KW-0560">Oxidoreductase</keyword>
<dbReference type="RefSeq" id="WP_040039071.1">
    <property type="nucleotide sequence ID" value="NZ_JWJG01000028.1"/>
</dbReference>
<protein>
    <submittedName>
        <fullName evidence="6">2-nitropropane dioxygenase</fullName>
    </submittedName>
</protein>
<evidence type="ECO:0000256" key="1">
    <source>
        <dbReference type="ARBA" id="ARBA00009881"/>
    </source>
</evidence>
<dbReference type="FunFam" id="3.20.20.70:FF:000210">
    <property type="entry name" value="2-nitropropane dioxygenase"/>
    <property type="match status" value="1"/>
</dbReference>
<gene>
    <name evidence="6" type="ORF">TSA66_03965</name>
</gene>
<keyword evidence="2" id="KW-0285">Flavoprotein</keyword>
<dbReference type="Pfam" id="PF03060">
    <property type="entry name" value="NMO"/>
    <property type="match status" value="1"/>
</dbReference>
<dbReference type="GO" id="GO:0018580">
    <property type="term" value="F:nitronate monooxygenase activity"/>
    <property type="evidence" value="ECO:0007669"/>
    <property type="project" value="InterPro"/>
</dbReference>
<evidence type="ECO:0000256" key="4">
    <source>
        <dbReference type="ARBA" id="ARBA00023002"/>
    </source>
</evidence>
<dbReference type="InterPro" id="IPR013785">
    <property type="entry name" value="Aldolase_TIM"/>
</dbReference>
<reference evidence="6 7" key="1">
    <citation type="submission" date="2014-12" db="EMBL/GenBank/DDBJ databases">
        <title>Denitrispirillum autotrophicum gen. nov., sp. nov., Denitrifying, Facultatively Autotrophic Bacteria Isolated from Rice Paddy Soil.</title>
        <authorList>
            <person name="Ishii S."/>
            <person name="Ashida N."/>
            <person name="Ohno H."/>
            <person name="Otsuka S."/>
            <person name="Yokota A."/>
            <person name="Senoo K."/>
        </authorList>
    </citation>
    <scope>NUCLEOTIDE SEQUENCE [LARGE SCALE GENOMIC DNA]</scope>
    <source>
        <strain evidence="6 7">TSA66</strain>
    </source>
</reference>
<dbReference type="OrthoDB" id="9778912at2"/>
<dbReference type="EMBL" id="JWJG01000028">
    <property type="protein sequence ID" value="KIF80157.1"/>
    <property type="molecule type" value="Genomic_DNA"/>
</dbReference>
<dbReference type="InterPro" id="IPR004136">
    <property type="entry name" value="NMO"/>
</dbReference>
<sequence length="323" mass="33777">MTSNRLPAALQNLSLPVIGSPLFIASGPALVKAQCKAGIVGSFPALNARPAELLDTWLTDIQSELAAYKEANPGAQVGPIAVNQIVHQSNDRLAHDVEVCVKHQVPIIISSLRAPPKEMLDAIHSYGGIVLHDVISIRHAQKALEAGVDGLILVAAGAGGHAGTLSPFALVGEVRKFFNGPIALSGSIASGDAILAAQAMGADFAYIGSRWLATKESNVDDAYRQAIVESSAADIVYTNLFTGVHGNYLKKSIMAAGLDPDNLPEADKSKMNFGSGGGSKAKAWRDIWGAGQGVGLMDDVPSVAEVVERLKAEYAAARKRLAL</sequence>
<proteinExistence type="inferred from homology"/>
<evidence type="ECO:0000313" key="6">
    <source>
        <dbReference type="EMBL" id="KIF80157.1"/>
    </source>
</evidence>
<organism evidence="6 7">
    <name type="scientific">Noviherbaspirillum autotrophicum</name>
    <dbReference type="NCBI Taxonomy" id="709839"/>
    <lineage>
        <taxon>Bacteria</taxon>
        <taxon>Pseudomonadati</taxon>
        <taxon>Pseudomonadota</taxon>
        <taxon>Betaproteobacteria</taxon>
        <taxon>Burkholderiales</taxon>
        <taxon>Oxalobacteraceae</taxon>
        <taxon>Noviherbaspirillum</taxon>
    </lineage>
</organism>
<dbReference type="CDD" id="cd04730">
    <property type="entry name" value="NPD_like"/>
    <property type="match status" value="1"/>
</dbReference>
<dbReference type="STRING" id="709839.TSA66_03965"/>
<accession>A0A0C1YI03</accession>
<dbReference type="PANTHER" id="PTHR42747">
    <property type="entry name" value="NITRONATE MONOOXYGENASE-RELATED"/>
    <property type="match status" value="1"/>
</dbReference>
<evidence type="ECO:0000313" key="7">
    <source>
        <dbReference type="Proteomes" id="UP000031572"/>
    </source>
</evidence>
<keyword evidence="5" id="KW-0503">Monooxygenase</keyword>